<dbReference type="AlphaFoldDB" id="A0A182EJE2"/>
<keyword evidence="2" id="KW-1185">Reference proteome</keyword>
<dbReference type="PANTHER" id="PTHR47331:SF1">
    <property type="entry name" value="GAG-LIKE PROTEIN"/>
    <property type="match status" value="1"/>
</dbReference>
<accession>A0A182EJE2</accession>
<name>A0A182EJE2_ONCOC</name>
<evidence type="ECO:0000313" key="2">
    <source>
        <dbReference type="Proteomes" id="UP000271087"/>
    </source>
</evidence>
<gene>
    <name evidence="1" type="ORF">NOO_LOCUS8226</name>
</gene>
<dbReference type="InterPro" id="IPR043502">
    <property type="entry name" value="DNA/RNA_pol_sf"/>
</dbReference>
<reference evidence="1 2" key="2">
    <citation type="submission" date="2018-08" db="EMBL/GenBank/DDBJ databases">
        <authorList>
            <person name="Laetsch R D."/>
            <person name="Stevens L."/>
            <person name="Kumar S."/>
            <person name="Blaxter L. M."/>
        </authorList>
    </citation>
    <scope>NUCLEOTIDE SEQUENCE [LARGE SCALE GENOMIC DNA]</scope>
</reference>
<dbReference type="Proteomes" id="UP000271087">
    <property type="component" value="Unassembled WGS sequence"/>
</dbReference>
<dbReference type="OrthoDB" id="5872352at2759"/>
<dbReference type="WBParaSite" id="nOo.2.0.1.t08226-RA">
    <property type="protein sequence ID" value="nOo.2.0.1.t08226-RA"/>
    <property type="gene ID" value="nOo.2.0.1.g08226"/>
</dbReference>
<organism evidence="3">
    <name type="scientific">Onchocerca ochengi</name>
    <name type="common">Filarial nematode worm</name>
    <dbReference type="NCBI Taxonomy" id="42157"/>
    <lineage>
        <taxon>Eukaryota</taxon>
        <taxon>Metazoa</taxon>
        <taxon>Ecdysozoa</taxon>
        <taxon>Nematoda</taxon>
        <taxon>Chromadorea</taxon>
        <taxon>Rhabditida</taxon>
        <taxon>Spirurina</taxon>
        <taxon>Spiruromorpha</taxon>
        <taxon>Filarioidea</taxon>
        <taxon>Onchocercidae</taxon>
        <taxon>Onchocerca</taxon>
    </lineage>
</organism>
<dbReference type="SUPFAM" id="SSF56672">
    <property type="entry name" value="DNA/RNA polymerases"/>
    <property type="match status" value="1"/>
</dbReference>
<evidence type="ECO:0000313" key="1">
    <source>
        <dbReference type="EMBL" id="VDK88720.1"/>
    </source>
</evidence>
<dbReference type="PANTHER" id="PTHR47331">
    <property type="entry name" value="PHD-TYPE DOMAIN-CONTAINING PROTEIN"/>
    <property type="match status" value="1"/>
</dbReference>
<protein>
    <submittedName>
        <fullName evidence="3">DUF1758 domain-containing protein</fullName>
    </submittedName>
</protein>
<sequence length="155" mass="18051">MMHRLCSKGSHTQVRRYCFGRDKATIKELIKRLQSNQSLSERYNEIIKEQLQFKVIEKVTTNMDQEGVLHYLPHHEVLTPGKETTKFQIVYHASAHINGEKSLNNVFYRGPTTLPDLAGVLFRLKLIKNVIMADIEKAFLQLELHPSERNCTRFL</sequence>
<reference evidence="3" key="1">
    <citation type="submission" date="2016-06" db="UniProtKB">
        <authorList>
            <consortium name="WormBaseParasite"/>
        </authorList>
    </citation>
    <scope>IDENTIFICATION</scope>
</reference>
<dbReference type="STRING" id="42157.A0A182EJE2"/>
<dbReference type="EMBL" id="UYRW01003329">
    <property type="protein sequence ID" value="VDK88720.1"/>
    <property type="molecule type" value="Genomic_DNA"/>
</dbReference>
<proteinExistence type="predicted"/>
<evidence type="ECO:0000313" key="3">
    <source>
        <dbReference type="WBParaSite" id="nOo.2.0.1.t08226-RA"/>
    </source>
</evidence>